<feature type="region of interest" description="Disordered" evidence="1">
    <location>
        <begin position="497"/>
        <end position="557"/>
    </location>
</feature>
<accession>A0ABU8V708</accession>
<keyword evidence="3" id="KW-1185">Reference proteome</keyword>
<protein>
    <recommendedName>
        <fullName evidence="4">Large polyvalent protein associated domain-containing protein</fullName>
    </recommendedName>
</protein>
<gene>
    <name evidence="2" type="ORF">WKW77_00005</name>
</gene>
<name>A0ABU8V708_9BURK</name>
<evidence type="ECO:0000313" key="3">
    <source>
        <dbReference type="Proteomes" id="UP001365846"/>
    </source>
</evidence>
<dbReference type="RefSeq" id="WP_340354780.1">
    <property type="nucleotide sequence ID" value="NZ_JBBKZU010000001.1"/>
</dbReference>
<evidence type="ECO:0000313" key="2">
    <source>
        <dbReference type="EMBL" id="MEJ8809429.1"/>
    </source>
</evidence>
<evidence type="ECO:0000256" key="1">
    <source>
        <dbReference type="SAM" id="MobiDB-lite"/>
    </source>
</evidence>
<comment type="caution">
    <text evidence="2">The sequence shown here is derived from an EMBL/GenBank/DDBJ whole genome shotgun (WGS) entry which is preliminary data.</text>
</comment>
<dbReference type="Proteomes" id="UP001365846">
    <property type="component" value="Unassembled WGS sequence"/>
</dbReference>
<reference evidence="2 3" key="1">
    <citation type="submission" date="2024-03" db="EMBL/GenBank/DDBJ databases">
        <title>Novel species of the genus Variovorax.</title>
        <authorList>
            <person name="Liu Q."/>
            <person name="Xin Y.-H."/>
        </authorList>
    </citation>
    <scope>NUCLEOTIDE SEQUENCE [LARGE SCALE GENOMIC DNA]</scope>
    <source>
        <strain evidence="2 3">KACC 18899</strain>
    </source>
</reference>
<sequence>MSQYQLMRHTKTLPDSAAKGAMGEMVARMAGSGRKDLLNAFFDTDMEGIGKVRGFLGEAKAQTFLNHATTVFDGQQRKRIDDEVLPFYRAADNGELNPEKFNAWHTAPGNKDYISAATVHSIERANMAALARQQNELYKSSMAGAIQASQAEAERRVEAALVNGQLPTVMGTNKPQVLDKHGEPKDLSDKDVQDMAEKIAVRRTQGMPFDQQVGFFAQNGLKNPNWEATIQASFFNLNTIGVDSNGKPRGQLNDAGKAGLELFKQLNLYGDYAKTLMPEKQYNRFDNIAFLTKMGRSVDDAAGLATAVDMPVVEGSDVDKLVKGVRSQVGKIQADPFYKFDWAQRLWGDNTVANTAQMTGTLRRYSELLVHSGQYPDAPSAIEASFKYLANPAVTAKINGTVYLRSEMPMGPPSKTQEEWFERFINEVPKGRAKEQYGKPQDVRLEWNPASRAYQAFVGAVPLTNADNTLAVYSKENIQKWYATKEQADVMDAISKRPDAKQKAADEQRHATRKAEMKKTVSTMEALTPRAPGPLPEIDFSGITNPDRSARPGQRQP</sequence>
<dbReference type="EMBL" id="JBBKZU010000001">
    <property type="protein sequence ID" value="MEJ8809429.1"/>
    <property type="molecule type" value="Genomic_DNA"/>
</dbReference>
<evidence type="ECO:0008006" key="4">
    <source>
        <dbReference type="Google" id="ProtNLM"/>
    </source>
</evidence>
<feature type="compositionally biased region" description="Basic and acidic residues" evidence="1">
    <location>
        <begin position="497"/>
        <end position="519"/>
    </location>
</feature>
<proteinExistence type="predicted"/>
<organism evidence="2 3">
    <name type="scientific">Variovorax ureilyticus</name>
    <dbReference type="NCBI Taxonomy" id="1836198"/>
    <lineage>
        <taxon>Bacteria</taxon>
        <taxon>Pseudomonadati</taxon>
        <taxon>Pseudomonadota</taxon>
        <taxon>Betaproteobacteria</taxon>
        <taxon>Burkholderiales</taxon>
        <taxon>Comamonadaceae</taxon>
        <taxon>Variovorax</taxon>
    </lineage>
</organism>